<proteinExistence type="predicted"/>
<dbReference type="SUPFAM" id="SSF102198">
    <property type="entry name" value="Putative cyclase"/>
    <property type="match status" value="1"/>
</dbReference>
<dbReference type="Proteomes" id="UP000772181">
    <property type="component" value="Unassembled WGS sequence"/>
</dbReference>
<dbReference type="PANTHER" id="PTHR34861">
    <property type="match status" value="1"/>
</dbReference>
<dbReference type="GO" id="GO:0019441">
    <property type="term" value="P:L-tryptophan catabolic process to kynurenine"/>
    <property type="evidence" value="ECO:0007669"/>
    <property type="project" value="InterPro"/>
</dbReference>
<dbReference type="AlphaFoldDB" id="A0A933GLP7"/>
<gene>
    <name evidence="1" type="ORF">HY730_01620</name>
</gene>
<evidence type="ECO:0000313" key="1">
    <source>
        <dbReference type="EMBL" id="MBI4595059.1"/>
    </source>
</evidence>
<name>A0A933GLP7_UNCTE</name>
<dbReference type="Pfam" id="PF04199">
    <property type="entry name" value="Cyclase"/>
    <property type="match status" value="1"/>
</dbReference>
<dbReference type="EMBL" id="JACQWF010000076">
    <property type="protein sequence ID" value="MBI4595059.1"/>
    <property type="molecule type" value="Genomic_DNA"/>
</dbReference>
<accession>A0A933GLP7</accession>
<protein>
    <submittedName>
        <fullName evidence="1">Cyclase family protein</fullName>
    </submittedName>
</protein>
<dbReference type="InterPro" id="IPR007325">
    <property type="entry name" value="KFase/CYL"/>
</dbReference>
<dbReference type="InterPro" id="IPR037175">
    <property type="entry name" value="KFase_sf"/>
</dbReference>
<feature type="non-terminal residue" evidence="1">
    <location>
        <position position="1"/>
    </location>
</feature>
<organism evidence="1 2">
    <name type="scientific">Tectimicrobiota bacterium</name>
    <dbReference type="NCBI Taxonomy" id="2528274"/>
    <lineage>
        <taxon>Bacteria</taxon>
        <taxon>Pseudomonadati</taxon>
        <taxon>Nitrospinota/Tectimicrobiota group</taxon>
        <taxon>Candidatus Tectimicrobiota</taxon>
    </lineage>
</organism>
<sequence>WGENDQLGTLNYITPQKIIEAARLVKTGKVINVAIDLRPGTPSWPGRIYKHTMDFIAPSYSPEGGAGGSDDMIIMHQQYSTQWDALPHYFFDGKMYNGYPASRVTVDGTRELSVHSWSARMVSRGVLLDMARLKKVPALERGYIITPTDLEAAAANQNVAIEPGDILLIRTGWIKVMSRWPTPLRANDPFILGEPGLGLQAAKWLKDKMIAAVAMDNMAVEAIPFDPEALLKVTDKGSKAFPLHVEFLVNQGMPIGEIFDFEELAENCASDGVYQFLFVAPPLRIVGGVGSPLSPLAIK</sequence>
<evidence type="ECO:0000313" key="2">
    <source>
        <dbReference type="Proteomes" id="UP000772181"/>
    </source>
</evidence>
<dbReference type="GO" id="GO:0004061">
    <property type="term" value="F:arylformamidase activity"/>
    <property type="evidence" value="ECO:0007669"/>
    <property type="project" value="InterPro"/>
</dbReference>
<dbReference type="Gene3D" id="3.50.30.50">
    <property type="entry name" value="Putative cyclase"/>
    <property type="match status" value="1"/>
</dbReference>
<dbReference type="PANTHER" id="PTHR34861:SF10">
    <property type="entry name" value="CYCLASE"/>
    <property type="match status" value="1"/>
</dbReference>
<reference evidence="1" key="1">
    <citation type="submission" date="2020-07" db="EMBL/GenBank/DDBJ databases">
        <title>Huge and variable diversity of episymbiotic CPR bacteria and DPANN archaea in groundwater ecosystems.</title>
        <authorList>
            <person name="He C.Y."/>
            <person name="Keren R."/>
            <person name="Whittaker M."/>
            <person name="Farag I.F."/>
            <person name="Doudna J."/>
            <person name="Cate J.H.D."/>
            <person name="Banfield J.F."/>
        </authorList>
    </citation>
    <scope>NUCLEOTIDE SEQUENCE</scope>
    <source>
        <strain evidence="1">NC_groundwater_1482_Ag_S-0.65um_47_24</strain>
    </source>
</reference>
<comment type="caution">
    <text evidence="1">The sequence shown here is derived from an EMBL/GenBank/DDBJ whole genome shotgun (WGS) entry which is preliminary data.</text>
</comment>